<evidence type="ECO:0000256" key="2">
    <source>
        <dbReference type="ARBA" id="ARBA00023125"/>
    </source>
</evidence>
<proteinExistence type="inferred from homology"/>
<evidence type="ECO:0000313" key="7">
    <source>
        <dbReference type="EMBL" id="QUL97965.1"/>
    </source>
</evidence>
<dbReference type="Gene3D" id="3.10.28.10">
    <property type="entry name" value="Homing endonucleases"/>
    <property type="match status" value="1"/>
</dbReference>
<dbReference type="GO" id="GO:0051301">
    <property type="term" value="P:cell division"/>
    <property type="evidence" value="ECO:0007669"/>
    <property type="project" value="UniProtKB-UniRule"/>
</dbReference>
<gene>
    <name evidence="4 7" type="primary">whiA</name>
    <name evidence="7" type="ORF">IMF26_07780</name>
</gene>
<comment type="similarity">
    <text evidence="4">Belongs to the WhiA family.</text>
</comment>
<dbReference type="HAMAP" id="MF_01420">
    <property type="entry name" value="HTH_type_WhiA"/>
    <property type="match status" value="1"/>
</dbReference>
<dbReference type="NCBIfam" id="TIGR00647">
    <property type="entry name" value="DNA_bind_WhiA"/>
    <property type="match status" value="1"/>
</dbReference>
<reference evidence="7" key="2">
    <citation type="journal article" date="2023" name="Biology">
        <title>Prokaryotic Life Associated with Coal-Fire Gas Vents Revealed by Metagenomics.</title>
        <authorList>
            <person name="Kadnikov V.V."/>
            <person name="Mardanov A.V."/>
            <person name="Beletsky A.V."/>
            <person name="Karnachuk O.V."/>
            <person name="Ravin N.V."/>
        </authorList>
    </citation>
    <scope>NUCLEOTIDE SEQUENCE</scope>
    <source>
        <strain evidence="7">Bu02</strain>
    </source>
</reference>
<dbReference type="PANTHER" id="PTHR37307:SF1">
    <property type="entry name" value="CELL DIVISION PROTEIN WHIA-RELATED"/>
    <property type="match status" value="1"/>
</dbReference>
<dbReference type="KEGG" id="fcz:IMF26_07780"/>
<dbReference type="InterPro" id="IPR003802">
    <property type="entry name" value="Sporulation_regulator_WhiA"/>
</dbReference>
<dbReference type="Pfam" id="PF14527">
    <property type="entry name" value="LAGLIDADG_WhiA"/>
    <property type="match status" value="1"/>
</dbReference>
<comment type="function">
    <text evidence="4">Involved in cell division and chromosome segregation.</text>
</comment>
<keyword evidence="2 4" id="KW-0238">DNA-binding</keyword>
<dbReference type="Pfam" id="PF02650">
    <property type="entry name" value="HTH_WhiA"/>
    <property type="match status" value="1"/>
</dbReference>
<evidence type="ECO:0000259" key="5">
    <source>
        <dbReference type="Pfam" id="PF02650"/>
    </source>
</evidence>
<dbReference type="InterPro" id="IPR039518">
    <property type="entry name" value="WhiA_LAGLIDADG_dom"/>
</dbReference>
<evidence type="ECO:0000256" key="4">
    <source>
        <dbReference type="HAMAP-Rule" id="MF_01420"/>
    </source>
</evidence>
<dbReference type="GO" id="GO:0043937">
    <property type="term" value="P:regulation of sporulation"/>
    <property type="evidence" value="ECO:0007669"/>
    <property type="project" value="InterPro"/>
</dbReference>
<organism evidence="7">
    <name type="scientific">Candidatus Fermentithermobacillus carboniphilus</name>
    <dbReference type="NCBI Taxonomy" id="3085328"/>
    <lineage>
        <taxon>Bacteria</taxon>
        <taxon>Bacillati</taxon>
        <taxon>Bacillota</taxon>
        <taxon>Candidatus Fermentithermobacillia</taxon>
        <taxon>Candidatus Fermentithermobacillales</taxon>
        <taxon>Candidatus Fermentithermobacillaceae</taxon>
        <taxon>Candidatus Fermentithermobacillus</taxon>
    </lineage>
</organism>
<accession>A0AAT9LDQ7</accession>
<evidence type="ECO:0000259" key="6">
    <source>
        <dbReference type="Pfam" id="PF14527"/>
    </source>
</evidence>
<dbReference type="AlphaFoldDB" id="A0AAT9LDQ7"/>
<name>A0AAT9LDQ7_9FIRM</name>
<keyword evidence="3 4" id="KW-0131">Cell cycle</keyword>
<feature type="domain" description="Sporulation regulator WhiA C-terminal" evidence="5">
    <location>
        <begin position="202"/>
        <end position="285"/>
    </location>
</feature>
<dbReference type="EMBL" id="CP062796">
    <property type="protein sequence ID" value="QUL97965.1"/>
    <property type="molecule type" value="Genomic_DNA"/>
</dbReference>
<evidence type="ECO:0000256" key="1">
    <source>
        <dbReference type="ARBA" id="ARBA00022618"/>
    </source>
</evidence>
<dbReference type="InterPro" id="IPR027434">
    <property type="entry name" value="Homing_endonucl"/>
</dbReference>
<reference evidence="7" key="1">
    <citation type="submission" date="2020-10" db="EMBL/GenBank/DDBJ databases">
        <authorList>
            <person name="Kadnikov V."/>
            <person name="Beletsky A.V."/>
            <person name="Mardanov A.V."/>
            <person name="Karnachuk O.V."/>
            <person name="Ravin N.V."/>
        </authorList>
    </citation>
    <scope>NUCLEOTIDE SEQUENCE</scope>
    <source>
        <strain evidence="7">Bu02</strain>
    </source>
</reference>
<dbReference type="PANTHER" id="PTHR37307">
    <property type="entry name" value="CELL DIVISION PROTEIN WHIA-RELATED"/>
    <property type="match status" value="1"/>
</dbReference>
<dbReference type="InterPro" id="IPR023054">
    <property type="entry name" value="Sporulation_regulator_WhiA_C"/>
</dbReference>
<protein>
    <recommendedName>
        <fullName evidence="4">Probable cell division protein WhiA</fullName>
    </recommendedName>
</protein>
<dbReference type="SUPFAM" id="SSF55608">
    <property type="entry name" value="Homing endonucleases"/>
    <property type="match status" value="1"/>
</dbReference>
<dbReference type="GO" id="GO:0003677">
    <property type="term" value="F:DNA binding"/>
    <property type="evidence" value="ECO:0007669"/>
    <property type="project" value="UniProtKB-UniRule"/>
</dbReference>
<feature type="domain" description="WhiA LAGLIDADG-like" evidence="6">
    <location>
        <begin position="108"/>
        <end position="198"/>
    </location>
</feature>
<sequence length="303" mass="34347">MEKDTFSEVLKEELAHVRIQTHAQAFWEAYALRRYLPPRSKRESKRLKDGTVVSGRPFLLRRLYFLEKKLSGQGPAFRRQGKGLLIDGNGLPAEPPLHILLKNAAARRCYLRGTFLARGSVASPHKSHHLEMAFANRCDAMWIKTLLEKEELKAGITDRRSAWVVYLKDSDEISKFLTILGAFRSVLEYENIRAKKNLKSSVQRLVNMDRANVSRAVEAALRQIEDIVLIDSERGLSSLSPALRELAVLRLENPDMTMEELGQALNPPASKSAVNHRFRRIAEIASRLRAEMSHGDTGKNQLP</sequence>
<keyword evidence="1 4" id="KW-0132">Cell division</keyword>
<evidence type="ECO:0000256" key="3">
    <source>
        <dbReference type="ARBA" id="ARBA00023306"/>
    </source>
</evidence>